<reference evidence="1" key="1">
    <citation type="journal article" date="2014" name="Front. Microbiol.">
        <title>High frequency of phylogenetically diverse reductive dehalogenase-homologous genes in deep subseafloor sedimentary metagenomes.</title>
        <authorList>
            <person name="Kawai M."/>
            <person name="Futagami T."/>
            <person name="Toyoda A."/>
            <person name="Takaki Y."/>
            <person name="Nishi S."/>
            <person name="Hori S."/>
            <person name="Arai W."/>
            <person name="Tsubouchi T."/>
            <person name="Morono Y."/>
            <person name="Uchiyama I."/>
            <person name="Ito T."/>
            <person name="Fujiyama A."/>
            <person name="Inagaki F."/>
            <person name="Takami H."/>
        </authorList>
    </citation>
    <scope>NUCLEOTIDE SEQUENCE</scope>
    <source>
        <strain evidence="1">Expedition CK06-06</strain>
    </source>
</reference>
<organism evidence="1">
    <name type="scientific">marine sediment metagenome</name>
    <dbReference type="NCBI Taxonomy" id="412755"/>
    <lineage>
        <taxon>unclassified sequences</taxon>
        <taxon>metagenomes</taxon>
        <taxon>ecological metagenomes</taxon>
    </lineage>
</organism>
<name>X0WYG4_9ZZZZ</name>
<proteinExistence type="predicted"/>
<dbReference type="EMBL" id="BARS01048774">
    <property type="protein sequence ID" value="GAG28262.1"/>
    <property type="molecule type" value="Genomic_DNA"/>
</dbReference>
<dbReference type="AlphaFoldDB" id="X0WYG4"/>
<comment type="caution">
    <text evidence="1">The sequence shown here is derived from an EMBL/GenBank/DDBJ whole genome shotgun (WGS) entry which is preliminary data.</text>
</comment>
<evidence type="ECO:0000313" key="1">
    <source>
        <dbReference type="EMBL" id="GAG28262.1"/>
    </source>
</evidence>
<protein>
    <submittedName>
        <fullName evidence="1">Uncharacterized protein</fullName>
    </submittedName>
</protein>
<feature type="non-terminal residue" evidence="1">
    <location>
        <position position="127"/>
    </location>
</feature>
<accession>X0WYG4</accession>
<gene>
    <name evidence="1" type="ORF">S01H1_73036</name>
</gene>
<sequence length="127" mass="14280">MKLPDKLRIACVVEGSIHTTTKRGIILFGESYNGEVEPIRLYPDIEMEQDYTTFYHNRLISTVIDTRNAKGNDALGAFLCMVAEYRYHCEDHARGGCGLDWSGSKINTDPAYVALQALYENGVVEDE</sequence>